<evidence type="ECO:0000313" key="2">
    <source>
        <dbReference type="EMBL" id="JAT03078.1"/>
    </source>
</evidence>
<feature type="region of interest" description="Disordered" evidence="1">
    <location>
        <begin position="439"/>
        <end position="459"/>
    </location>
</feature>
<sequence>MAYNQDAIVTSSQDGVMESSRNGNLSEPSPVKVTHVKVAKVFPTVRKEEEKPGVDDTAKEKVKVSKKQVFPWLCKFNALCREAAGSRSYKRLDDLMEVYTRHVAQDVKNCYKKPNRASKVKAKMNDYLKLFHMLYRDIRRPLEHNYYLDRMSDLLAMYLDMEIKASRRGKENPRIISDRLMSALFILLENSMGHILNAILKAKFFVKRFNEICIPIIMRVLRDIPCELNEVSYIQYVLVFKKWKVLVGRKEERQEINRLAAARLTPPPGFADVYHDSDKYNGLLPMVAKGKPDKFTLLLMQAPGLNVKDNAEGYLSTLDAGDNTIKSLDNTELNKPLFGEEFNDIYNEEDHKSEKRCSLCCKQIWKELEDIVQGTTGDVLYDSLFEEEFMARVKRRQMAEERQRIAQLAAKKASKVKKVKVVEKKVTNSSMACVHSSKASSGYNSFSYPDTTSSTSSLKSDTISNERLFVKEVPKMEADSQSQDEIIVISEDEEEFNQPIKVELDEMKFIGDKPELSKLEE</sequence>
<feature type="compositionally biased region" description="Polar residues" evidence="1">
    <location>
        <begin position="7"/>
        <end position="27"/>
    </location>
</feature>
<accession>A0A1B6JV43</accession>
<gene>
    <name evidence="2" type="ORF">g.56344</name>
</gene>
<name>A0A1B6JV43_9HEMI</name>
<evidence type="ECO:0000256" key="1">
    <source>
        <dbReference type="SAM" id="MobiDB-lite"/>
    </source>
</evidence>
<proteinExistence type="predicted"/>
<protein>
    <submittedName>
        <fullName evidence="2">Uncharacterized protein</fullName>
    </submittedName>
</protein>
<dbReference type="EMBL" id="GECU01004629">
    <property type="protein sequence ID" value="JAT03078.1"/>
    <property type="molecule type" value="Transcribed_RNA"/>
</dbReference>
<organism evidence="2">
    <name type="scientific">Homalodisca liturata</name>
    <dbReference type="NCBI Taxonomy" id="320908"/>
    <lineage>
        <taxon>Eukaryota</taxon>
        <taxon>Metazoa</taxon>
        <taxon>Ecdysozoa</taxon>
        <taxon>Arthropoda</taxon>
        <taxon>Hexapoda</taxon>
        <taxon>Insecta</taxon>
        <taxon>Pterygota</taxon>
        <taxon>Neoptera</taxon>
        <taxon>Paraneoptera</taxon>
        <taxon>Hemiptera</taxon>
        <taxon>Auchenorrhyncha</taxon>
        <taxon>Membracoidea</taxon>
        <taxon>Cicadellidae</taxon>
        <taxon>Cicadellinae</taxon>
        <taxon>Proconiini</taxon>
        <taxon>Homalodisca</taxon>
    </lineage>
</organism>
<reference evidence="2" key="1">
    <citation type="submission" date="2015-11" db="EMBL/GenBank/DDBJ databases">
        <title>De novo transcriptome assembly of four potential Pierce s Disease insect vectors from Arizona vineyards.</title>
        <authorList>
            <person name="Tassone E.E."/>
        </authorList>
    </citation>
    <scope>NUCLEOTIDE SEQUENCE</scope>
</reference>
<feature type="compositionally biased region" description="Polar residues" evidence="1">
    <location>
        <begin position="439"/>
        <end position="450"/>
    </location>
</feature>
<dbReference type="AlphaFoldDB" id="A0A1B6JV43"/>
<feature type="non-terminal residue" evidence="2">
    <location>
        <position position="521"/>
    </location>
</feature>
<feature type="region of interest" description="Disordered" evidence="1">
    <location>
        <begin position="1"/>
        <end position="29"/>
    </location>
</feature>